<comment type="caution">
    <text evidence="1">The sequence shown here is derived from an EMBL/GenBank/DDBJ whole genome shotgun (WGS) entry which is preliminary data.</text>
</comment>
<protein>
    <submittedName>
        <fullName evidence="1">Uncharacterized protein</fullName>
    </submittedName>
</protein>
<dbReference type="AlphaFoldDB" id="A0A6S7ICW6"/>
<evidence type="ECO:0000313" key="1">
    <source>
        <dbReference type="EMBL" id="CAB4016644.1"/>
    </source>
</evidence>
<dbReference type="EMBL" id="CACRXK020009199">
    <property type="protein sequence ID" value="CAB4016644.1"/>
    <property type="molecule type" value="Genomic_DNA"/>
</dbReference>
<dbReference type="Proteomes" id="UP001152795">
    <property type="component" value="Unassembled WGS sequence"/>
</dbReference>
<keyword evidence="2" id="KW-1185">Reference proteome</keyword>
<reference evidence="1" key="1">
    <citation type="submission" date="2020-04" db="EMBL/GenBank/DDBJ databases">
        <authorList>
            <person name="Alioto T."/>
            <person name="Alioto T."/>
            <person name="Gomez Garrido J."/>
        </authorList>
    </citation>
    <scope>NUCLEOTIDE SEQUENCE</scope>
    <source>
        <strain evidence="1">A484AB</strain>
    </source>
</reference>
<proteinExistence type="predicted"/>
<evidence type="ECO:0000313" key="2">
    <source>
        <dbReference type="Proteomes" id="UP001152795"/>
    </source>
</evidence>
<name>A0A6S7ICW6_PARCT</name>
<sequence>MFLANFSPRFWNGGESSLKRWGYKAALAMYVVQNSVVALLGSTVAAYKVLSVPESKRKKNESEPPGVKSVVALMLLIINNGFRYFVAEFFLTKIFDKELDILGGKTFE</sequence>
<dbReference type="OrthoDB" id="5962355at2759"/>
<organism evidence="1 2">
    <name type="scientific">Paramuricea clavata</name>
    <name type="common">Red gorgonian</name>
    <name type="synonym">Violescent sea-whip</name>
    <dbReference type="NCBI Taxonomy" id="317549"/>
    <lineage>
        <taxon>Eukaryota</taxon>
        <taxon>Metazoa</taxon>
        <taxon>Cnidaria</taxon>
        <taxon>Anthozoa</taxon>
        <taxon>Octocorallia</taxon>
        <taxon>Malacalcyonacea</taxon>
        <taxon>Plexauridae</taxon>
        <taxon>Paramuricea</taxon>
    </lineage>
</organism>
<gene>
    <name evidence="1" type="ORF">PACLA_8A059767</name>
</gene>
<accession>A0A6S7ICW6</accession>